<dbReference type="Proteomes" id="UP000023351">
    <property type="component" value="Unassembled WGS sequence"/>
</dbReference>
<name>X8DUW2_9MYCO</name>
<reference evidence="1" key="1">
    <citation type="submission" date="2013-12" db="EMBL/GenBank/DDBJ databases">
        <authorList>
            <person name="Zelazny A."/>
            <person name="Olivier K."/>
            <person name="Holland S."/>
            <person name="Lenaerts A."/>
            <person name="Ordway D."/>
            <person name="DeGroote M.A."/>
            <person name="Parker T."/>
            <person name="Sizemore C."/>
            <person name="Tallon L.J."/>
            <person name="Sadzewicz L.K."/>
            <person name="Sengamalay N."/>
            <person name="Fraser C.M."/>
            <person name="Hine E."/>
            <person name="Shefchek K.A."/>
            <person name="Das S.P."/>
            <person name="Tettelin H."/>
        </authorList>
    </citation>
    <scope>NUCLEOTIDE SEQUENCE [LARGE SCALE GENOMIC DNA]</scope>
    <source>
        <strain evidence="1">1513</strain>
    </source>
</reference>
<evidence type="ECO:0000313" key="1">
    <source>
        <dbReference type="EMBL" id="EUA71315.1"/>
    </source>
</evidence>
<proteinExistence type="predicted"/>
<sequence length="209" mass="23099">MWGGKTVPDVYIAVKDIIEYQKWSLHPKGKWRHAWVKSAEALTRAAELGHEGDRAIQEWDPPDEIGDTGLRRGLEIRVRHQDLVDVDEAKDLKPDTIWLNPPPEGHEVRIGIFVARALQPGIIDVPGFTPFAGMSLPNGIAAVLIRETHAIEPRHGADLERAVNYILAAAQEKGTDLSARDVRLVIGFDHNPTGSKIVYDIAKPHTAPG</sequence>
<organism evidence="1">
    <name type="scientific">Mycobacteroides abscessus subsp. bolletii 1513</name>
    <dbReference type="NCBI Taxonomy" id="1299321"/>
    <lineage>
        <taxon>Bacteria</taxon>
        <taxon>Bacillati</taxon>
        <taxon>Actinomycetota</taxon>
        <taxon>Actinomycetes</taxon>
        <taxon>Mycobacteriales</taxon>
        <taxon>Mycobacteriaceae</taxon>
        <taxon>Mycobacteroides</taxon>
        <taxon>Mycobacteroides abscessus</taxon>
    </lineage>
</organism>
<dbReference type="PATRIC" id="fig|1299321.3.peg.2517"/>
<accession>X8DUW2</accession>
<comment type="caution">
    <text evidence="1">The sequence shown here is derived from an EMBL/GenBank/DDBJ whole genome shotgun (WGS) entry which is preliminary data.</text>
</comment>
<dbReference type="AlphaFoldDB" id="X8DUW2"/>
<dbReference type="EMBL" id="JAOJ01000002">
    <property type="protein sequence ID" value="EUA71315.1"/>
    <property type="molecule type" value="Genomic_DNA"/>
</dbReference>
<protein>
    <submittedName>
        <fullName evidence="1">Uncharacterized protein</fullName>
    </submittedName>
</protein>
<gene>
    <name evidence="1" type="ORF">I540_2599</name>
</gene>